<dbReference type="HOGENOM" id="CLU_000384_6_10_1"/>
<reference evidence="2 3" key="1">
    <citation type="journal article" date="2013" name="Genome Biol.">
        <title>The genome sequence of the most widely cultivated cacao type and its use to identify candidate genes regulating pod color.</title>
        <authorList>
            <person name="Motamayor J.C."/>
            <person name="Mockaitis K."/>
            <person name="Schmutz J."/>
            <person name="Haiminen N."/>
            <person name="Iii D.L."/>
            <person name="Cornejo O."/>
            <person name="Findley S.D."/>
            <person name="Zheng P."/>
            <person name="Utro F."/>
            <person name="Royaert S."/>
            <person name="Saski C."/>
            <person name="Jenkins J."/>
            <person name="Podicheti R."/>
            <person name="Zhao M."/>
            <person name="Scheffler B.E."/>
            <person name="Stack J.C."/>
            <person name="Feltus F.A."/>
            <person name="Mustiga G.M."/>
            <person name="Amores F."/>
            <person name="Phillips W."/>
            <person name="Marelli J.P."/>
            <person name="May G.D."/>
            <person name="Shapiro H."/>
            <person name="Ma J."/>
            <person name="Bustamante C.D."/>
            <person name="Schnell R.J."/>
            <person name="Main D."/>
            <person name="Gilbert D."/>
            <person name="Parida L."/>
            <person name="Kuhn D.N."/>
        </authorList>
    </citation>
    <scope>NUCLEOTIDE SEQUENCE [LARGE SCALE GENOMIC DNA]</scope>
    <source>
        <strain evidence="3">cv. Matina 1-6</strain>
    </source>
</reference>
<dbReference type="PANTHER" id="PTHR46148">
    <property type="entry name" value="CHROMO DOMAIN-CONTAINING PROTEIN"/>
    <property type="match status" value="1"/>
</dbReference>
<dbReference type="Proteomes" id="UP000026915">
    <property type="component" value="Chromosome 8"/>
</dbReference>
<proteinExistence type="predicted"/>
<protein>
    <recommendedName>
        <fullName evidence="1">Tf2-1-like SH3-like domain-containing protein</fullName>
    </recommendedName>
</protein>
<dbReference type="InParanoid" id="A0A061FHC6"/>
<gene>
    <name evidence="2" type="ORF">TCM_035567</name>
</gene>
<evidence type="ECO:0000259" key="1">
    <source>
        <dbReference type="Pfam" id="PF24626"/>
    </source>
</evidence>
<dbReference type="OMA" id="STFHESH"/>
<dbReference type="Gramene" id="EOY16710">
    <property type="protein sequence ID" value="EOY16710"/>
    <property type="gene ID" value="TCM_035567"/>
</dbReference>
<accession>A0A061FHC6</accession>
<dbReference type="EMBL" id="CM001886">
    <property type="protein sequence ID" value="EOY16710.1"/>
    <property type="molecule type" value="Genomic_DNA"/>
</dbReference>
<dbReference type="InterPro" id="IPR056924">
    <property type="entry name" value="SH3_Tf2-1"/>
</dbReference>
<name>A0A061FHC6_THECC</name>
<keyword evidence="3" id="KW-1185">Reference proteome</keyword>
<dbReference type="eggNOG" id="KOG0017">
    <property type="taxonomic scope" value="Eukaryota"/>
</dbReference>
<dbReference type="AlphaFoldDB" id="A0A061FHC6"/>
<dbReference type="PANTHER" id="PTHR46148:SF60">
    <property type="entry name" value="CHROMO DOMAIN-CONTAINING PROTEIN"/>
    <property type="match status" value="1"/>
</dbReference>
<dbReference type="Pfam" id="PF24626">
    <property type="entry name" value="SH3_Tf2-1"/>
    <property type="match status" value="1"/>
</dbReference>
<feature type="domain" description="Tf2-1-like SH3-like" evidence="1">
    <location>
        <begin position="25"/>
        <end position="89"/>
    </location>
</feature>
<organism evidence="2 3">
    <name type="scientific">Theobroma cacao</name>
    <name type="common">Cacao</name>
    <name type="synonym">Cocoa</name>
    <dbReference type="NCBI Taxonomy" id="3641"/>
    <lineage>
        <taxon>Eukaryota</taxon>
        <taxon>Viridiplantae</taxon>
        <taxon>Streptophyta</taxon>
        <taxon>Embryophyta</taxon>
        <taxon>Tracheophyta</taxon>
        <taxon>Spermatophyta</taxon>
        <taxon>Magnoliopsida</taxon>
        <taxon>eudicotyledons</taxon>
        <taxon>Gunneridae</taxon>
        <taxon>Pentapetalae</taxon>
        <taxon>rosids</taxon>
        <taxon>malvids</taxon>
        <taxon>Malvales</taxon>
        <taxon>Malvaceae</taxon>
        <taxon>Byttnerioideae</taxon>
        <taxon>Theobroma</taxon>
    </lineage>
</organism>
<evidence type="ECO:0000313" key="2">
    <source>
        <dbReference type="EMBL" id="EOY16710.1"/>
    </source>
</evidence>
<sequence>MKPTQSRQKSYADNKRKPLEFKIEDYVFLKISPTKGVKRFGKTGKLSPRCIRPFEILEHVGIMVYQLALLLNRSNVHPIFHVSMLRKYVHDPSHVIHYDDVQLQNGPTYEEQLVAILNR</sequence>
<evidence type="ECO:0000313" key="3">
    <source>
        <dbReference type="Proteomes" id="UP000026915"/>
    </source>
</evidence>